<feature type="compositionally biased region" description="Gly residues" evidence="1">
    <location>
        <begin position="30"/>
        <end position="39"/>
    </location>
</feature>
<feature type="domain" description="DUF1266" evidence="2">
    <location>
        <begin position="238"/>
        <end position="437"/>
    </location>
</feature>
<name>A0ABW2JJL0_9ACTN</name>
<dbReference type="Pfam" id="PF06889">
    <property type="entry name" value="DUF1266"/>
    <property type="match status" value="1"/>
</dbReference>
<dbReference type="EMBL" id="JBHTCF010000007">
    <property type="protein sequence ID" value="MFC7306304.1"/>
    <property type="molecule type" value="Genomic_DNA"/>
</dbReference>
<dbReference type="InterPro" id="IPR009677">
    <property type="entry name" value="DUF1266"/>
</dbReference>
<protein>
    <submittedName>
        <fullName evidence="3">DUF1266 domain-containing protein</fullName>
    </submittedName>
</protein>
<keyword evidence="4" id="KW-1185">Reference proteome</keyword>
<reference evidence="4" key="1">
    <citation type="journal article" date="2019" name="Int. J. Syst. Evol. Microbiol.">
        <title>The Global Catalogue of Microorganisms (GCM) 10K type strain sequencing project: providing services to taxonomists for standard genome sequencing and annotation.</title>
        <authorList>
            <consortium name="The Broad Institute Genomics Platform"/>
            <consortium name="The Broad Institute Genome Sequencing Center for Infectious Disease"/>
            <person name="Wu L."/>
            <person name="Ma J."/>
        </authorList>
    </citation>
    <scope>NUCLEOTIDE SEQUENCE [LARGE SCALE GENOMIC DNA]</scope>
    <source>
        <strain evidence="4">SYNS20</strain>
    </source>
</reference>
<accession>A0ABW2JJL0</accession>
<proteinExistence type="predicted"/>
<sequence>MELGNGATPGATPGPISQVPQVPQVQGGQQAQGGRGPAGEFGPPLPMTPPAPAWQAPTPVEQRLFEAKTRGDWVAYFDVLAESHLYHAMPRGLAEARGNGDGVTWTPFWSPAVGRHCFAFVTEGVLPAPVPDPVFFTTDLGTIADQWGTDSRWVAVNPGTPCEAYFPPNPPLWTFHADRARDVPCCTTSLRTLKVGSPLQGEVAHGLACGALLSVNNGYLWNAMAWHGHGFFRERRTLKEWWGVTSREKWHEYQNDLLSGEMASRVWEFVLEIRRALSRQYGGWVDPTLWRETAERVMRGNAAERGEDAPEPQIAGVKQLIGRITRYEARFRADGILTERGQVRSVLAWDYGRAANMARWALASRYCDLPEAEAAVRRASRVAKTDYNSWQDFAAGYVLGRCLHFDEEQFGDWYTDMLTAYRLLMESPESPWLTIPWK</sequence>
<evidence type="ECO:0000313" key="4">
    <source>
        <dbReference type="Proteomes" id="UP001596523"/>
    </source>
</evidence>
<feature type="region of interest" description="Disordered" evidence="1">
    <location>
        <begin position="1"/>
        <end position="56"/>
    </location>
</feature>
<evidence type="ECO:0000256" key="1">
    <source>
        <dbReference type="SAM" id="MobiDB-lite"/>
    </source>
</evidence>
<organism evidence="3 4">
    <name type="scientific">Streptomyces monticola</name>
    <dbReference type="NCBI Taxonomy" id="2666263"/>
    <lineage>
        <taxon>Bacteria</taxon>
        <taxon>Bacillati</taxon>
        <taxon>Actinomycetota</taxon>
        <taxon>Actinomycetes</taxon>
        <taxon>Kitasatosporales</taxon>
        <taxon>Streptomycetaceae</taxon>
        <taxon>Streptomyces</taxon>
    </lineage>
</organism>
<comment type="caution">
    <text evidence="3">The sequence shown here is derived from an EMBL/GenBank/DDBJ whole genome shotgun (WGS) entry which is preliminary data.</text>
</comment>
<dbReference type="Proteomes" id="UP001596523">
    <property type="component" value="Unassembled WGS sequence"/>
</dbReference>
<dbReference type="RefSeq" id="WP_381831657.1">
    <property type="nucleotide sequence ID" value="NZ_JBHTCF010000007.1"/>
</dbReference>
<evidence type="ECO:0000313" key="3">
    <source>
        <dbReference type="EMBL" id="MFC7306304.1"/>
    </source>
</evidence>
<evidence type="ECO:0000259" key="2">
    <source>
        <dbReference type="Pfam" id="PF06889"/>
    </source>
</evidence>
<gene>
    <name evidence="3" type="ORF">ACFQVC_19030</name>
</gene>
<feature type="compositionally biased region" description="Low complexity" evidence="1">
    <location>
        <begin position="1"/>
        <end position="29"/>
    </location>
</feature>
<feature type="compositionally biased region" description="Pro residues" evidence="1">
    <location>
        <begin position="43"/>
        <end position="52"/>
    </location>
</feature>